<proteinExistence type="predicted"/>
<dbReference type="Proteomes" id="UP000886856">
    <property type="component" value="Unassembled WGS sequence"/>
</dbReference>
<comment type="caution">
    <text evidence="2">The sequence shown here is derived from an EMBL/GenBank/DDBJ whole genome shotgun (WGS) entry which is preliminary data.</text>
</comment>
<dbReference type="Pfam" id="PF05709">
    <property type="entry name" value="Sipho_tail"/>
    <property type="match status" value="1"/>
</dbReference>
<protein>
    <submittedName>
        <fullName evidence="2">Phage tail family protein</fullName>
    </submittedName>
</protein>
<dbReference type="InterPro" id="IPR008841">
    <property type="entry name" value="Siphovirus-type_tail_N"/>
</dbReference>
<dbReference type="EMBL" id="DWYW01000156">
    <property type="protein sequence ID" value="HJA90493.1"/>
    <property type="molecule type" value="Genomic_DNA"/>
</dbReference>
<reference evidence="2" key="2">
    <citation type="submission" date="2021-04" db="EMBL/GenBank/DDBJ databases">
        <authorList>
            <person name="Gilroy R."/>
        </authorList>
    </citation>
    <scope>NUCLEOTIDE SEQUENCE</scope>
    <source>
        <strain evidence="2">CHK171-505</strain>
    </source>
</reference>
<name>A0A9D2KXG4_9LACT</name>
<evidence type="ECO:0000313" key="2">
    <source>
        <dbReference type="EMBL" id="HJA90493.1"/>
    </source>
</evidence>
<sequence length="269" mass="30956">MIIMDDGESKKTFDDFQMICEMGGPYPETPEFRHITTKIPGQLGLIKVGVENNSESFSFPLFLNERDLRYRRKILNDLKEFLFDDLGNPKEIKIIFLDETDKFFKVECSSQISINKILPGSRFDLEFVSHDPLKYSIVNADEITWGSTEITFESTTYTYGHEGMDSSFNIKSATTKKIDVIGLALQPQISIWGRATNLVITNQGNKITVGTFANKLWEIDCEKYIAYQDGVEKMIPMDKFMLRKGNNNVQFSGTDMDIDVTIKFRDRWK</sequence>
<evidence type="ECO:0000313" key="3">
    <source>
        <dbReference type="Proteomes" id="UP000886856"/>
    </source>
</evidence>
<reference evidence="2" key="1">
    <citation type="journal article" date="2021" name="PeerJ">
        <title>Extensive microbial diversity within the chicken gut microbiome revealed by metagenomics and culture.</title>
        <authorList>
            <person name="Gilroy R."/>
            <person name="Ravi A."/>
            <person name="Getino M."/>
            <person name="Pursley I."/>
            <person name="Horton D.L."/>
            <person name="Alikhan N.F."/>
            <person name="Baker D."/>
            <person name="Gharbi K."/>
            <person name="Hall N."/>
            <person name="Watson M."/>
            <person name="Adriaenssens E.M."/>
            <person name="Foster-Nyarko E."/>
            <person name="Jarju S."/>
            <person name="Secka A."/>
            <person name="Antonio M."/>
            <person name="Oren A."/>
            <person name="Chaudhuri R.R."/>
            <person name="La Ragione R."/>
            <person name="Hildebrand F."/>
            <person name="Pallen M.J."/>
        </authorList>
    </citation>
    <scope>NUCLEOTIDE SEQUENCE</scope>
    <source>
        <strain evidence="2">CHK171-505</strain>
    </source>
</reference>
<feature type="domain" description="Siphovirus-type tail component RIFT-related" evidence="1">
    <location>
        <begin position="30"/>
        <end position="128"/>
    </location>
</feature>
<accession>A0A9D2KXG4</accession>
<gene>
    <name evidence="2" type="ORF">H9948_06850</name>
</gene>
<organism evidence="2 3">
    <name type="scientific">Candidatus Jeotgalibaca merdavium</name>
    <dbReference type="NCBI Taxonomy" id="2838627"/>
    <lineage>
        <taxon>Bacteria</taxon>
        <taxon>Bacillati</taxon>
        <taxon>Bacillota</taxon>
        <taxon>Bacilli</taxon>
        <taxon>Lactobacillales</taxon>
        <taxon>Carnobacteriaceae</taxon>
        <taxon>Jeotgalibaca</taxon>
    </lineage>
</organism>
<dbReference type="AlphaFoldDB" id="A0A9D2KXG4"/>
<evidence type="ECO:0000259" key="1">
    <source>
        <dbReference type="Pfam" id="PF05709"/>
    </source>
</evidence>
<dbReference type="Gene3D" id="2.40.30.200">
    <property type="match status" value="1"/>
</dbReference>